<comment type="similarity">
    <text evidence="2">Belongs to the terpene cyclase/mutase family.</text>
</comment>
<dbReference type="Proteomes" id="UP001172721">
    <property type="component" value="Unassembled WGS sequence"/>
</dbReference>
<evidence type="ECO:0000259" key="4">
    <source>
        <dbReference type="Pfam" id="PF13243"/>
    </source>
</evidence>
<dbReference type="SUPFAM" id="SSF48239">
    <property type="entry name" value="Terpenoid cyclases/Protein prenyltransferases"/>
    <property type="match status" value="2"/>
</dbReference>
<dbReference type="RefSeq" id="WP_301167360.1">
    <property type="nucleotide sequence ID" value="NZ_JAUHTR010000010.1"/>
</dbReference>
<gene>
    <name evidence="6" type="ORF">QYB97_17770</name>
</gene>
<dbReference type="InterPro" id="IPR032696">
    <property type="entry name" value="SQ_cyclase_C"/>
</dbReference>
<dbReference type="Pfam" id="PF13249">
    <property type="entry name" value="SQHop_cyclase_N"/>
    <property type="match status" value="1"/>
</dbReference>
<feature type="domain" description="Squalene cyclase C-terminal" evidence="4">
    <location>
        <begin position="290"/>
        <end position="604"/>
    </location>
</feature>
<organism evidence="6 7">
    <name type="scientific">Fictibacillus fluitans</name>
    <dbReference type="NCBI Taxonomy" id="3058422"/>
    <lineage>
        <taxon>Bacteria</taxon>
        <taxon>Bacillati</taxon>
        <taxon>Bacillota</taxon>
        <taxon>Bacilli</taxon>
        <taxon>Bacillales</taxon>
        <taxon>Fictibacillaceae</taxon>
        <taxon>Fictibacillus</taxon>
    </lineage>
</organism>
<evidence type="ECO:0000259" key="5">
    <source>
        <dbReference type="Pfam" id="PF13249"/>
    </source>
</evidence>
<dbReference type="EMBL" id="JAUHTR010000010">
    <property type="protein sequence ID" value="MDN4526336.1"/>
    <property type="molecule type" value="Genomic_DNA"/>
</dbReference>
<evidence type="ECO:0000256" key="2">
    <source>
        <dbReference type="ARBA" id="ARBA00009755"/>
    </source>
</evidence>
<accession>A0ABT8I007</accession>
<proteinExistence type="inferred from homology"/>
<evidence type="ECO:0000313" key="6">
    <source>
        <dbReference type="EMBL" id="MDN4526336.1"/>
    </source>
</evidence>
<dbReference type="InterPro" id="IPR008930">
    <property type="entry name" value="Terpenoid_cyclase/PrenylTrfase"/>
</dbReference>
<reference evidence="6" key="1">
    <citation type="submission" date="2023-07" db="EMBL/GenBank/DDBJ databases">
        <title>Fictibacillus sp. isolated from freshwater pond.</title>
        <authorList>
            <person name="Kirdat K."/>
            <person name="Bhat A."/>
            <person name="Mourya A."/>
            <person name="Yadav A."/>
        </authorList>
    </citation>
    <scope>NUCLEOTIDE SEQUENCE</scope>
    <source>
        <strain evidence="6">NE201</strain>
    </source>
</reference>
<evidence type="ECO:0000256" key="1">
    <source>
        <dbReference type="ARBA" id="ARBA00004999"/>
    </source>
</evidence>
<name>A0ABT8I007_9BACL</name>
<keyword evidence="7" id="KW-1185">Reference proteome</keyword>
<evidence type="ECO:0000313" key="7">
    <source>
        <dbReference type="Proteomes" id="UP001172721"/>
    </source>
</evidence>
<dbReference type="InterPro" id="IPR032697">
    <property type="entry name" value="SQ_cyclase_N"/>
</dbReference>
<sequence length="609" mass="68924">MNRPAKVIKEIERRAHRLLKLQQPDGSWCFSFENALLTDAYMIIMLRTLEWDDELLIRRLTRRLLAKQTKSGAWKAYPDEKTGNLSATSEAYTALLYSGFISRDEIAMKKAAKFIKDSGGLKKTSLLTKVFFAFNGIYPWPEREVDPAKLFRIMKKVRMNFFDLGSYARAHFAPVLLGMAEKFQVQNSRKPCLDHLFTEEDCKKGSGKKSTKRPGYSLHTAFLENYILKRIEDDGTLLSYATSTFLMIYGLLAVGYNPNDPVIRKAITGLISLVHPAGKTFHLQNSPPTVWDTSLVNYALLTAGISPSSSQMRNSMSFIQNHQQTRMGDWQYHNPDVMPGGWGFSKSNTIHPDIDDTQAALRTMFSYAEADKTIQNAYKRGVGWLLSMQNKDGGWPAFEKDTNKSWMAKLHIENAGDALTDPSTADLTGRTLEFLGNYEGMRLPTSNIQSAVYWLKQHQESNGSWYGRWGICYIYGTWAGVTGLAAAGLRPKDPAIQKAAEWLSSIQNPDGGWGESCKSDIEKYYCPLLYSTVTQTAWAVDALIAASPTPTHSIKKGIDFLLHRENYHGKQVSYPTGAGLPGTFYMYYYSYNHIWPLLALCHYRDKYRE</sequence>
<comment type="pathway">
    <text evidence="1">Secondary metabolite biosynthesis; hopanoid biosynthesis.</text>
</comment>
<dbReference type="Pfam" id="PF13243">
    <property type="entry name" value="SQHop_cyclase_C"/>
    <property type="match status" value="1"/>
</dbReference>
<evidence type="ECO:0000256" key="3">
    <source>
        <dbReference type="ARBA" id="ARBA00022737"/>
    </source>
</evidence>
<comment type="caution">
    <text evidence="6">The sequence shown here is derived from an EMBL/GenBank/DDBJ whole genome shotgun (WGS) entry which is preliminary data.</text>
</comment>
<keyword evidence="3" id="KW-0677">Repeat</keyword>
<feature type="domain" description="Squalene cyclase N-terminal" evidence="5">
    <location>
        <begin position="11"/>
        <end position="207"/>
    </location>
</feature>
<dbReference type="PANTHER" id="PTHR11764">
    <property type="entry name" value="TERPENE CYCLASE/MUTASE FAMILY MEMBER"/>
    <property type="match status" value="1"/>
</dbReference>
<dbReference type="SFLD" id="SFLDG01016">
    <property type="entry name" value="Prenyltransferase_Like_2"/>
    <property type="match status" value="1"/>
</dbReference>
<protein>
    <submittedName>
        <fullName evidence="6">Prenyltransferase/squalene oxidase repeat-containing protein</fullName>
    </submittedName>
</protein>
<dbReference type="InterPro" id="IPR018333">
    <property type="entry name" value="Squalene_cyclase"/>
</dbReference>
<dbReference type="PANTHER" id="PTHR11764:SF20">
    <property type="entry name" value="LANOSTEROL SYNTHASE"/>
    <property type="match status" value="1"/>
</dbReference>
<dbReference type="Gene3D" id="1.50.10.20">
    <property type="match status" value="2"/>
</dbReference>